<gene>
    <name evidence="1" type="ORF">ACFOD9_08775</name>
</gene>
<evidence type="ECO:0000313" key="1">
    <source>
        <dbReference type="EMBL" id="MFC3174344.1"/>
    </source>
</evidence>
<comment type="caution">
    <text evidence="1">The sequence shown here is derived from an EMBL/GenBank/DDBJ whole genome shotgun (WGS) entry which is preliminary data.</text>
</comment>
<keyword evidence="2" id="KW-1185">Reference proteome</keyword>
<evidence type="ECO:0000313" key="2">
    <source>
        <dbReference type="Proteomes" id="UP001595604"/>
    </source>
</evidence>
<dbReference type="EMBL" id="JBHRTQ010000007">
    <property type="protein sequence ID" value="MFC3174344.1"/>
    <property type="molecule type" value="Genomic_DNA"/>
</dbReference>
<accession>A0ABV7IRX7</accession>
<dbReference type="RefSeq" id="WP_379509701.1">
    <property type="nucleotide sequence ID" value="NZ_JBHRTQ010000007.1"/>
</dbReference>
<protein>
    <recommendedName>
        <fullName evidence="3">Fungal lipase-like domain-containing protein</fullName>
    </recommendedName>
</protein>
<dbReference type="Proteomes" id="UP001595604">
    <property type="component" value="Unassembled WGS sequence"/>
</dbReference>
<dbReference type="InterPro" id="IPR029058">
    <property type="entry name" value="AB_hydrolase_fold"/>
</dbReference>
<proteinExistence type="predicted"/>
<evidence type="ECO:0008006" key="3">
    <source>
        <dbReference type="Google" id="ProtNLM"/>
    </source>
</evidence>
<name>A0ABV7IRX7_9SPHN</name>
<reference evidence="2" key="1">
    <citation type="journal article" date="2019" name="Int. J. Syst. Evol. Microbiol.">
        <title>The Global Catalogue of Microorganisms (GCM) 10K type strain sequencing project: providing services to taxonomists for standard genome sequencing and annotation.</title>
        <authorList>
            <consortium name="The Broad Institute Genomics Platform"/>
            <consortium name="The Broad Institute Genome Sequencing Center for Infectious Disease"/>
            <person name="Wu L."/>
            <person name="Ma J."/>
        </authorList>
    </citation>
    <scope>NUCLEOTIDE SEQUENCE [LARGE SCALE GENOMIC DNA]</scope>
    <source>
        <strain evidence="2">KCTC 42984</strain>
    </source>
</reference>
<dbReference type="Gene3D" id="3.40.50.1820">
    <property type="entry name" value="alpha/beta hydrolase"/>
    <property type="match status" value="1"/>
</dbReference>
<organism evidence="1 2">
    <name type="scientific">Novosphingobium bradum</name>
    <dbReference type="NCBI Taxonomy" id="1737444"/>
    <lineage>
        <taxon>Bacteria</taxon>
        <taxon>Pseudomonadati</taxon>
        <taxon>Pseudomonadota</taxon>
        <taxon>Alphaproteobacteria</taxon>
        <taxon>Sphingomonadales</taxon>
        <taxon>Sphingomonadaceae</taxon>
        <taxon>Novosphingobium</taxon>
    </lineage>
</organism>
<sequence>MSGPSILDFARMANAAYDSSDPLIPTYTRIYYGELASGFKAARYTANVGGSSVTIVAFAGTDFDRTDGPADILADVGFAGPGMLSLVSQISPVLGLALFAGQRQLMDQVAGALEFTRQAQFFSGSGNPIFLTGHSLGGGLAQIIGSTLDVRGVSFNAPAVSQMGFSISDPNRFYNVNQARDPVSTRTAAIGHHLGTVINIDNGTNGMDAHLIVPVISYLESGPGGPTGARQLF</sequence>
<dbReference type="SUPFAM" id="SSF53474">
    <property type="entry name" value="alpha/beta-Hydrolases"/>
    <property type="match status" value="1"/>
</dbReference>